<gene>
    <name evidence="3" type="ORF">A6302_01995</name>
</gene>
<evidence type="ECO:0000313" key="3">
    <source>
        <dbReference type="EMBL" id="ODN70710.1"/>
    </source>
</evidence>
<reference evidence="3 4" key="1">
    <citation type="submission" date="2016-07" db="EMBL/GenBank/DDBJ databases">
        <title>Draft Genome Sequence of Methylobrevis pamukkalensis PK2.</title>
        <authorList>
            <person name="Vasilenko O.V."/>
            <person name="Doronina N.V."/>
            <person name="Shmareva M.N."/>
            <person name="Tarlachkov S.V."/>
            <person name="Mustakhimov I."/>
            <person name="Trotsenko Y.A."/>
        </authorList>
    </citation>
    <scope>NUCLEOTIDE SEQUENCE [LARGE SCALE GENOMIC DNA]</scope>
    <source>
        <strain evidence="3 4">PK2</strain>
    </source>
</reference>
<sequence length="225" mass="24259">MALILALLLRACALAPLRGLTGLDFCPGRAVAADVGALVREAADLERIARDKAADCAFRAEPTAPPEPAPEPVPELTPDPAPPPIEDEIDRRTEKLNRGDLEISLVWNSVADLDLRVDFDCPGTGPTSISFSVKGKVVCGGKLDHDRNGNPPVVIDPVEHVLWADEAAIPPGPMRIGVIHYKTNDDDRPVPFTVEVRRGENRQHFEGVASPDPTRPLLPVTTIDN</sequence>
<accession>A0A1E3H333</accession>
<keyword evidence="4" id="KW-1185">Reference proteome</keyword>
<proteinExistence type="predicted"/>
<evidence type="ECO:0000313" key="4">
    <source>
        <dbReference type="Proteomes" id="UP000094622"/>
    </source>
</evidence>
<keyword evidence="2" id="KW-0732">Signal</keyword>
<evidence type="ECO:0000256" key="1">
    <source>
        <dbReference type="SAM" id="MobiDB-lite"/>
    </source>
</evidence>
<feature type="region of interest" description="Disordered" evidence="1">
    <location>
        <begin position="60"/>
        <end position="87"/>
    </location>
</feature>
<feature type="chain" id="PRO_5012204460" evidence="2">
    <location>
        <begin position="16"/>
        <end position="225"/>
    </location>
</feature>
<dbReference type="PATRIC" id="fig|1439726.3.peg.2110"/>
<dbReference type="Proteomes" id="UP000094622">
    <property type="component" value="Unassembled WGS sequence"/>
</dbReference>
<protein>
    <submittedName>
        <fullName evidence="3">Uncharacterized protein</fullName>
    </submittedName>
</protein>
<feature type="signal peptide" evidence="2">
    <location>
        <begin position="1"/>
        <end position="15"/>
    </location>
</feature>
<dbReference type="AlphaFoldDB" id="A0A1E3H333"/>
<name>A0A1E3H333_9HYPH</name>
<evidence type="ECO:0000256" key="2">
    <source>
        <dbReference type="SAM" id="SignalP"/>
    </source>
</evidence>
<organism evidence="3 4">
    <name type="scientific">Methylobrevis pamukkalensis</name>
    <dbReference type="NCBI Taxonomy" id="1439726"/>
    <lineage>
        <taxon>Bacteria</taxon>
        <taxon>Pseudomonadati</taxon>
        <taxon>Pseudomonadota</taxon>
        <taxon>Alphaproteobacteria</taxon>
        <taxon>Hyphomicrobiales</taxon>
        <taxon>Pleomorphomonadaceae</taxon>
        <taxon>Methylobrevis</taxon>
    </lineage>
</organism>
<comment type="caution">
    <text evidence="3">The sequence shown here is derived from an EMBL/GenBank/DDBJ whole genome shotgun (WGS) entry which is preliminary data.</text>
</comment>
<dbReference type="EMBL" id="MCRJ01000042">
    <property type="protein sequence ID" value="ODN70710.1"/>
    <property type="molecule type" value="Genomic_DNA"/>
</dbReference>
<feature type="compositionally biased region" description="Pro residues" evidence="1">
    <location>
        <begin position="63"/>
        <end position="84"/>
    </location>
</feature>